<feature type="non-terminal residue" evidence="2">
    <location>
        <position position="1"/>
    </location>
</feature>
<keyword evidence="3" id="KW-1185">Reference proteome</keyword>
<dbReference type="InterPro" id="IPR010730">
    <property type="entry name" value="HET"/>
</dbReference>
<dbReference type="Pfam" id="PF06985">
    <property type="entry name" value="HET"/>
    <property type="match status" value="1"/>
</dbReference>
<gene>
    <name evidence="2" type="ORF">CC80DRAFT_395075</name>
</gene>
<evidence type="ECO:0000313" key="2">
    <source>
        <dbReference type="EMBL" id="KAF1957127.1"/>
    </source>
</evidence>
<reference evidence="2" key="1">
    <citation type="journal article" date="2020" name="Stud. Mycol.">
        <title>101 Dothideomycetes genomes: a test case for predicting lifestyles and emergence of pathogens.</title>
        <authorList>
            <person name="Haridas S."/>
            <person name="Albert R."/>
            <person name="Binder M."/>
            <person name="Bloem J."/>
            <person name="Labutti K."/>
            <person name="Salamov A."/>
            <person name="Andreopoulos B."/>
            <person name="Baker S."/>
            <person name="Barry K."/>
            <person name="Bills G."/>
            <person name="Bluhm B."/>
            <person name="Cannon C."/>
            <person name="Castanera R."/>
            <person name="Culley D."/>
            <person name="Daum C."/>
            <person name="Ezra D."/>
            <person name="Gonzalez J."/>
            <person name="Henrissat B."/>
            <person name="Kuo A."/>
            <person name="Liang C."/>
            <person name="Lipzen A."/>
            <person name="Lutzoni F."/>
            <person name="Magnuson J."/>
            <person name="Mondo S."/>
            <person name="Nolan M."/>
            <person name="Ohm R."/>
            <person name="Pangilinan J."/>
            <person name="Park H.-J."/>
            <person name="Ramirez L."/>
            <person name="Alfaro M."/>
            <person name="Sun H."/>
            <person name="Tritt A."/>
            <person name="Yoshinaga Y."/>
            <person name="Zwiers L.-H."/>
            <person name="Turgeon B."/>
            <person name="Goodwin S."/>
            <person name="Spatafora J."/>
            <person name="Crous P."/>
            <person name="Grigoriev I."/>
        </authorList>
    </citation>
    <scope>NUCLEOTIDE SEQUENCE</scope>
    <source>
        <strain evidence="2">CBS 675.92</strain>
    </source>
</reference>
<evidence type="ECO:0000313" key="3">
    <source>
        <dbReference type="Proteomes" id="UP000800035"/>
    </source>
</evidence>
<accession>A0A6A5U7M1</accession>
<proteinExistence type="predicted"/>
<feature type="domain" description="Heterokaryon incompatibility" evidence="1">
    <location>
        <begin position="48"/>
        <end position="149"/>
    </location>
</feature>
<dbReference type="PANTHER" id="PTHR33112:SF16">
    <property type="entry name" value="HETEROKARYON INCOMPATIBILITY DOMAIN-CONTAINING PROTEIN"/>
    <property type="match status" value="1"/>
</dbReference>
<dbReference type="PANTHER" id="PTHR33112">
    <property type="entry name" value="DOMAIN PROTEIN, PUTATIVE-RELATED"/>
    <property type="match status" value="1"/>
</dbReference>
<evidence type="ECO:0000259" key="1">
    <source>
        <dbReference type="Pfam" id="PF06985"/>
    </source>
</evidence>
<protein>
    <submittedName>
        <fullName evidence="2">HET-domain-containing protein</fullName>
    </submittedName>
</protein>
<organism evidence="2 3">
    <name type="scientific">Byssothecium circinans</name>
    <dbReference type="NCBI Taxonomy" id="147558"/>
    <lineage>
        <taxon>Eukaryota</taxon>
        <taxon>Fungi</taxon>
        <taxon>Dikarya</taxon>
        <taxon>Ascomycota</taxon>
        <taxon>Pezizomycotina</taxon>
        <taxon>Dothideomycetes</taxon>
        <taxon>Pleosporomycetidae</taxon>
        <taxon>Pleosporales</taxon>
        <taxon>Massarineae</taxon>
        <taxon>Massarinaceae</taxon>
        <taxon>Byssothecium</taxon>
    </lineage>
</organism>
<dbReference type="Proteomes" id="UP000800035">
    <property type="component" value="Unassembled WGS sequence"/>
</dbReference>
<sequence length="314" mass="36001">CASSHQKCKSVFTFESPTRLLDLGSDEPQAIDTIRLINSKTLQSDAQYTILSYCWGTSVSHGLLRTTLSTLDVHSGGIKVDALPKTFQDAIRLTRAISTRYIWIDSLCIIQDDPTDWEKEAEKMAAYFQNSLLTIAATSAADSTTGPKLADRFNVMRSPLNKRGWVLQEIVLSTRVLHCAQDQWYWQCREHINSEDGVVAEPDVDFVADDWHDWRKYPLHRQIIGQWNHLAVAYSKRTLTYEKDKLAAFAGITNYFQQRSNDEPILGAWKTTLAYDLHWTTVYDERDQAPPPKEDAIWLRLPSWSWMSTPSKIR</sequence>
<feature type="non-terminal residue" evidence="2">
    <location>
        <position position="314"/>
    </location>
</feature>
<dbReference type="AlphaFoldDB" id="A0A6A5U7M1"/>
<dbReference type="EMBL" id="ML976990">
    <property type="protein sequence ID" value="KAF1957127.1"/>
    <property type="molecule type" value="Genomic_DNA"/>
</dbReference>
<dbReference type="OrthoDB" id="5362512at2759"/>
<name>A0A6A5U7M1_9PLEO</name>